<accession>A0A2P2MPV8</accession>
<dbReference type="EMBL" id="GGEC01051742">
    <property type="protein sequence ID" value="MBX32226.1"/>
    <property type="molecule type" value="Transcribed_RNA"/>
</dbReference>
<name>A0A2P2MPV8_RHIMU</name>
<proteinExistence type="predicted"/>
<protein>
    <submittedName>
        <fullName evidence="1">Uncharacterized protein MANES_16G101900</fullName>
    </submittedName>
</protein>
<dbReference type="EMBL" id="GGEC01051748">
    <property type="protein sequence ID" value="MBX32232.1"/>
    <property type="molecule type" value="Transcribed_RNA"/>
</dbReference>
<dbReference type="EMBL" id="GGEC01051746">
    <property type="protein sequence ID" value="MBX32230.1"/>
    <property type="molecule type" value="Transcribed_RNA"/>
</dbReference>
<reference evidence="1" key="1">
    <citation type="submission" date="2018-02" db="EMBL/GenBank/DDBJ databases">
        <title>Rhizophora mucronata_Transcriptome.</title>
        <authorList>
            <person name="Meera S.P."/>
            <person name="Sreeshan A."/>
            <person name="Augustine A."/>
        </authorList>
    </citation>
    <scope>NUCLEOTIDE SEQUENCE</scope>
    <source>
        <tissue evidence="1">Leaf</tissue>
    </source>
</reference>
<dbReference type="AlphaFoldDB" id="A0A2P2MPV8"/>
<sequence>MEGFGPYLQQLACQSQPCVAFLSFAVYAKEHENAKRAVAMHQDKIQILETTLAGMEQLLGAFIVKKPAESTVFQQTERCKFSPALSSMIHSLLSSMHRGTSLGQSLSLQKQPYFAPVLYAPCKKYNLSMIYKCMMTLQL</sequence>
<evidence type="ECO:0000313" key="1">
    <source>
        <dbReference type="EMBL" id="MBX32232.1"/>
    </source>
</evidence>
<organism evidence="1">
    <name type="scientific">Rhizophora mucronata</name>
    <name type="common">Asiatic mangrove</name>
    <dbReference type="NCBI Taxonomy" id="61149"/>
    <lineage>
        <taxon>Eukaryota</taxon>
        <taxon>Viridiplantae</taxon>
        <taxon>Streptophyta</taxon>
        <taxon>Embryophyta</taxon>
        <taxon>Tracheophyta</taxon>
        <taxon>Spermatophyta</taxon>
        <taxon>Magnoliopsida</taxon>
        <taxon>eudicotyledons</taxon>
        <taxon>Gunneridae</taxon>
        <taxon>Pentapetalae</taxon>
        <taxon>rosids</taxon>
        <taxon>fabids</taxon>
        <taxon>Malpighiales</taxon>
        <taxon>Rhizophoraceae</taxon>
        <taxon>Rhizophora</taxon>
    </lineage>
</organism>